<dbReference type="OrthoDB" id="9778567at2"/>
<dbReference type="PANTHER" id="PTHR34698">
    <property type="entry name" value="5-OXOPROLINASE SUBUNIT B"/>
    <property type="match status" value="1"/>
</dbReference>
<keyword evidence="1" id="KW-0378">Hydrolase</keyword>
<dbReference type="Pfam" id="PF02682">
    <property type="entry name" value="CT_C_D"/>
    <property type="match status" value="1"/>
</dbReference>
<dbReference type="InterPro" id="IPR029000">
    <property type="entry name" value="Cyclophilin-like_dom_sf"/>
</dbReference>
<dbReference type="eggNOG" id="COG2049">
    <property type="taxonomic scope" value="Bacteria"/>
</dbReference>
<dbReference type="EMBL" id="AEIG01000061">
    <property type="protein sequence ID" value="EGG29226.1"/>
    <property type="molecule type" value="Genomic_DNA"/>
</dbReference>
<dbReference type="SMART" id="SM00796">
    <property type="entry name" value="AHS1"/>
    <property type="match status" value="1"/>
</dbReference>
<dbReference type="Gene3D" id="2.40.100.10">
    <property type="entry name" value="Cyclophilin-like"/>
    <property type="match status" value="1"/>
</dbReference>
<dbReference type="InterPro" id="IPR010016">
    <property type="entry name" value="PxpB"/>
</dbReference>
<dbReference type="PANTHER" id="PTHR34698:SF2">
    <property type="entry name" value="5-OXOPROLINASE SUBUNIT B"/>
    <property type="match status" value="1"/>
</dbReference>
<dbReference type="RefSeq" id="WP_009576242.1">
    <property type="nucleotide sequence ID" value="NZ_AEIG01000061.1"/>
</dbReference>
<evidence type="ECO:0000313" key="2">
    <source>
        <dbReference type="Proteomes" id="UP000005615"/>
    </source>
</evidence>
<dbReference type="InterPro" id="IPR003833">
    <property type="entry name" value="CT_C_D"/>
</dbReference>
<dbReference type="SUPFAM" id="SSF160467">
    <property type="entry name" value="PH0987 N-terminal domain-like"/>
    <property type="match status" value="1"/>
</dbReference>
<dbReference type="STRING" id="2518989.IMCC3088_2067"/>
<dbReference type="SUPFAM" id="SSF50891">
    <property type="entry name" value="Cyclophilin-like"/>
    <property type="match status" value="1"/>
</dbReference>
<sequence>MADLKLEFKRLGEDWVLLRFGHAICDETTERVRQAYVSMQALDFVCECIPTYTDLAIRPRGDALLWRGEEWRMLISSSTQEGQLAPGRLIEMPVRFAHLDDDAFDLQSYSQQIGLSIDATIAKLLATEFTVAMIGFLPGMPYLAGLSEQLRLSRRQNLATAVPGTFAIGGQQAGFLPNQTLTGWWRLGVTKPSIFDLEREPHGLFQIGDRVRLLKVE</sequence>
<dbReference type="Proteomes" id="UP000005615">
    <property type="component" value="Unassembled WGS sequence"/>
</dbReference>
<dbReference type="AlphaFoldDB" id="F3L375"/>
<gene>
    <name evidence="1" type="ORF">IMCC3088_2067</name>
</gene>
<organism evidence="1 2">
    <name type="scientific">Aequoribacter fuscus</name>
    <dbReference type="NCBI Taxonomy" id="2518989"/>
    <lineage>
        <taxon>Bacteria</taxon>
        <taxon>Pseudomonadati</taxon>
        <taxon>Pseudomonadota</taxon>
        <taxon>Gammaproteobacteria</taxon>
        <taxon>Cellvibrionales</taxon>
        <taxon>Halieaceae</taxon>
        <taxon>Aequoribacter</taxon>
    </lineage>
</organism>
<accession>F3L375</accession>
<reference evidence="1 2" key="1">
    <citation type="journal article" date="2011" name="J. Bacteriol.">
        <title>Genome sequence of strain IMCC3088, a proteorhodopsin-containing marine bacterium belonging to the OM60/NOR5 clade.</title>
        <authorList>
            <person name="Jang Y."/>
            <person name="Oh H.M."/>
            <person name="Kang I."/>
            <person name="Lee K."/>
            <person name="Yang S.J."/>
            <person name="Cho J.C."/>
        </authorList>
    </citation>
    <scope>NUCLEOTIDE SEQUENCE [LARGE SCALE GENOMIC DNA]</scope>
    <source>
        <strain evidence="1 2">IMCC3088</strain>
    </source>
</reference>
<dbReference type="GO" id="GO:0016787">
    <property type="term" value="F:hydrolase activity"/>
    <property type="evidence" value="ECO:0007669"/>
    <property type="project" value="UniProtKB-KW"/>
</dbReference>
<comment type="caution">
    <text evidence="1">The sequence shown here is derived from an EMBL/GenBank/DDBJ whole genome shotgun (WGS) entry which is preliminary data.</text>
</comment>
<keyword evidence="2" id="KW-1185">Reference proteome</keyword>
<protein>
    <submittedName>
        <fullName evidence="1">Allophanate hydrolase subunit 1</fullName>
    </submittedName>
</protein>
<evidence type="ECO:0000313" key="1">
    <source>
        <dbReference type="EMBL" id="EGG29226.1"/>
    </source>
</evidence>
<proteinExistence type="predicted"/>
<dbReference type="Gene3D" id="3.30.1360.40">
    <property type="match status" value="1"/>
</dbReference>
<name>F3L375_9GAMM</name>